<dbReference type="GO" id="GO:0005886">
    <property type="term" value="C:plasma membrane"/>
    <property type="evidence" value="ECO:0007669"/>
    <property type="project" value="UniProtKB-SubCell"/>
</dbReference>
<dbReference type="Pfam" id="PF00083">
    <property type="entry name" value="Sugar_tr"/>
    <property type="match status" value="1"/>
</dbReference>
<reference evidence="9" key="1">
    <citation type="journal article" date="2015" name="Genome Announc.">
        <title>Draft Genome Sequence of Thiostrepton-Producing Streptomyces azureus ATCC 14921.</title>
        <authorList>
            <person name="Sakihara K."/>
            <person name="Maeda J."/>
            <person name="Tashiro K."/>
            <person name="Fujino Y."/>
            <person name="Kuhara S."/>
            <person name="Ohshima T."/>
            <person name="Ogata S."/>
            <person name="Doi K."/>
        </authorList>
    </citation>
    <scope>NUCLEOTIDE SEQUENCE [LARGE SCALE GENOMIC DNA]</scope>
    <source>
        <strain evidence="9">ATCC14921</strain>
    </source>
</reference>
<organism evidence="9 10">
    <name type="scientific">Streptomyces azureus</name>
    <dbReference type="NCBI Taxonomy" id="146537"/>
    <lineage>
        <taxon>Bacteria</taxon>
        <taxon>Bacillati</taxon>
        <taxon>Actinomycetota</taxon>
        <taxon>Actinomycetes</taxon>
        <taxon>Kitasatosporales</taxon>
        <taxon>Streptomycetaceae</taxon>
        <taxon>Streptomyces</taxon>
    </lineage>
</organism>
<accession>A0A0K8PFC6</accession>
<evidence type="ECO:0000313" key="10">
    <source>
        <dbReference type="Proteomes" id="UP000053859"/>
    </source>
</evidence>
<feature type="domain" description="Major facilitator superfamily (MFS) profile" evidence="8">
    <location>
        <begin position="1"/>
        <end position="254"/>
    </location>
</feature>
<dbReference type="GO" id="GO:0022857">
    <property type="term" value="F:transmembrane transporter activity"/>
    <property type="evidence" value="ECO:0007669"/>
    <property type="project" value="InterPro"/>
</dbReference>
<feature type="transmembrane region" description="Helical" evidence="7">
    <location>
        <begin position="67"/>
        <end position="89"/>
    </location>
</feature>
<dbReference type="AlphaFoldDB" id="A0A0K8PFC6"/>
<evidence type="ECO:0000259" key="8">
    <source>
        <dbReference type="PROSITE" id="PS50850"/>
    </source>
</evidence>
<dbReference type="PANTHER" id="PTHR43045">
    <property type="entry name" value="SHIKIMATE TRANSPORTER"/>
    <property type="match status" value="1"/>
</dbReference>
<dbReference type="PANTHER" id="PTHR43045:SF1">
    <property type="entry name" value="SHIKIMATE TRANSPORTER"/>
    <property type="match status" value="1"/>
</dbReference>
<sequence>MGDLIEWYGFGVYGCFATIIAARFFTAEGGSEAGALVKTSFALAFFFRPIGAALLGRLGDRVGRRPVLVLVITLTTVATTLIGALPTYAQAGGVAPWLLTVLRVLQGLSAGGEFGGAVSVMTAFAPPSSRLRSSREIPPSGQARVVRVVAVVHGGAGAAGRCGSGSAARHAAGDGAVGRVGRTGAVLVVVRAVADAVRPVGAREAVASGGGTRNPVLTRMLAELLPGVGGADLGRTRAAVRREGGLRLRGPGVS</sequence>
<evidence type="ECO:0000256" key="4">
    <source>
        <dbReference type="ARBA" id="ARBA00022692"/>
    </source>
</evidence>
<keyword evidence="3" id="KW-1003">Cell membrane</keyword>
<evidence type="ECO:0000256" key="1">
    <source>
        <dbReference type="ARBA" id="ARBA00004651"/>
    </source>
</evidence>
<name>A0A0K8PFC6_STRAJ</name>
<feature type="transmembrane region" description="Helical" evidence="7">
    <location>
        <begin position="7"/>
        <end position="27"/>
    </location>
</feature>
<proteinExistence type="predicted"/>
<keyword evidence="5 7" id="KW-1133">Transmembrane helix</keyword>
<gene>
    <name evidence="9" type="ORF">SAZU_1334</name>
</gene>
<dbReference type="Gene3D" id="1.20.1250.20">
    <property type="entry name" value="MFS general substrate transporter like domains"/>
    <property type="match status" value="1"/>
</dbReference>
<dbReference type="SUPFAM" id="SSF103473">
    <property type="entry name" value="MFS general substrate transporter"/>
    <property type="match status" value="1"/>
</dbReference>
<keyword evidence="6 7" id="KW-0472">Membrane</keyword>
<dbReference type="Proteomes" id="UP000053859">
    <property type="component" value="Unassembled WGS sequence"/>
</dbReference>
<evidence type="ECO:0000256" key="6">
    <source>
        <dbReference type="ARBA" id="ARBA00023136"/>
    </source>
</evidence>
<dbReference type="PROSITE" id="PS50850">
    <property type="entry name" value="MFS"/>
    <property type="match status" value="1"/>
</dbReference>
<dbReference type="InterPro" id="IPR020846">
    <property type="entry name" value="MFS_dom"/>
</dbReference>
<evidence type="ECO:0000256" key="2">
    <source>
        <dbReference type="ARBA" id="ARBA00022448"/>
    </source>
</evidence>
<keyword evidence="2" id="KW-0813">Transport</keyword>
<dbReference type="PATRIC" id="fig|146537.3.peg.1406"/>
<evidence type="ECO:0000256" key="3">
    <source>
        <dbReference type="ARBA" id="ARBA00022475"/>
    </source>
</evidence>
<dbReference type="InterPro" id="IPR005828">
    <property type="entry name" value="MFS_sugar_transport-like"/>
</dbReference>
<evidence type="ECO:0000256" key="7">
    <source>
        <dbReference type="SAM" id="Phobius"/>
    </source>
</evidence>
<keyword evidence="10" id="KW-1185">Reference proteome</keyword>
<evidence type="ECO:0000256" key="5">
    <source>
        <dbReference type="ARBA" id="ARBA00022989"/>
    </source>
</evidence>
<protein>
    <submittedName>
        <fullName evidence="9">Integral membrane transporter</fullName>
    </submittedName>
</protein>
<feature type="transmembrane region" description="Helical" evidence="7">
    <location>
        <begin position="33"/>
        <end position="55"/>
    </location>
</feature>
<keyword evidence="4 7" id="KW-0812">Transmembrane</keyword>
<dbReference type="InterPro" id="IPR036259">
    <property type="entry name" value="MFS_trans_sf"/>
</dbReference>
<comment type="subcellular location">
    <subcellularLocation>
        <location evidence="1">Cell membrane</location>
        <topology evidence="1">Multi-pass membrane protein</topology>
    </subcellularLocation>
</comment>
<dbReference type="EMBL" id="DF968217">
    <property type="protein sequence ID" value="GAP46596.1"/>
    <property type="molecule type" value="Genomic_DNA"/>
</dbReference>
<evidence type="ECO:0000313" key="9">
    <source>
        <dbReference type="EMBL" id="GAP46596.1"/>
    </source>
</evidence>